<accession>A0ABV1A201</accession>
<comment type="caution">
    <text evidence="2">The sequence shown here is derived from an EMBL/GenBank/DDBJ whole genome shotgun (WGS) entry which is preliminary data.</text>
</comment>
<organism evidence="2 3">
    <name type="scientific">Ameca splendens</name>
    <dbReference type="NCBI Taxonomy" id="208324"/>
    <lineage>
        <taxon>Eukaryota</taxon>
        <taxon>Metazoa</taxon>
        <taxon>Chordata</taxon>
        <taxon>Craniata</taxon>
        <taxon>Vertebrata</taxon>
        <taxon>Euteleostomi</taxon>
        <taxon>Actinopterygii</taxon>
        <taxon>Neopterygii</taxon>
        <taxon>Teleostei</taxon>
        <taxon>Neoteleostei</taxon>
        <taxon>Acanthomorphata</taxon>
        <taxon>Ovalentaria</taxon>
        <taxon>Atherinomorphae</taxon>
        <taxon>Cyprinodontiformes</taxon>
        <taxon>Goodeidae</taxon>
        <taxon>Ameca</taxon>
    </lineage>
</organism>
<evidence type="ECO:0000256" key="1">
    <source>
        <dbReference type="SAM" id="SignalP"/>
    </source>
</evidence>
<reference evidence="2 3" key="1">
    <citation type="submission" date="2021-06" db="EMBL/GenBank/DDBJ databases">
        <authorList>
            <person name="Palmer J.M."/>
        </authorList>
    </citation>
    <scope>NUCLEOTIDE SEQUENCE [LARGE SCALE GENOMIC DNA]</scope>
    <source>
        <strain evidence="2 3">AS_MEX2019</strain>
        <tissue evidence="2">Muscle</tissue>
    </source>
</reference>
<dbReference type="EMBL" id="JAHRIP010079441">
    <property type="protein sequence ID" value="MEQ2312569.1"/>
    <property type="molecule type" value="Genomic_DNA"/>
</dbReference>
<name>A0ABV1A201_9TELE</name>
<evidence type="ECO:0000313" key="2">
    <source>
        <dbReference type="EMBL" id="MEQ2312569.1"/>
    </source>
</evidence>
<protein>
    <submittedName>
        <fullName evidence="2">Uncharacterized protein</fullName>
    </submittedName>
</protein>
<keyword evidence="3" id="KW-1185">Reference proteome</keyword>
<dbReference type="Proteomes" id="UP001469553">
    <property type="component" value="Unassembled WGS sequence"/>
</dbReference>
<proteinExistence type="predicted"/>
<gene>
    <name evidence="2" type="ORF">AMECASPLE_032417</name>
</gene>
<sequence length="145" mass="16092">MHWGSCQHCCLAGRRSWIRIPALGFSAWSLHVLPLHVWALFENSGFIPQCKNMTDGLIVLCQLPLGMSICIHGCLPCVSPCCPVTGSLSRVCHPMAHVDRHQPGHILTRKSRYRRWMDGSSCEILVVLDETKSDTKTAVKNPTGS</sequence>
<feature type="signal peptide" evidence="1">
    <location>
        <begin position="1"/>
        <end position="39"/>
    </location>
</feature>
<evidence type="ECO:0000313" key="3">
    <source>
        <dbReference type="Proteomes" id="UP001469553"/>
    </source>
</evidence>
<feature type="chain" id="PRO_5046238860" evidence="1">
    <location>
        <begin position="40"/>
        <end position="145"/>
    </location>
</feature>
<keyword evidence="1" id="KW-0732">Signal</keyword>